<reference evidence="2 3" key="1">
    <citation type="submission" date="2019-03" db="EMBL/GenBank/DDBJ databases">
        <title>Single cell metagenomics reveals metabolic interactions within the superorganism composed of flagellate Streblomastix strix and complex community of Bacteroidetes bacteria on its surface.</title>
        <authorList>
            <person name="Treitli S.C."/>
            <person name="Kolisko M."/>
            <person name="Husnik F."/>
            <person name="Keeling P."/>
            <person name="Hampl V."/>
        </authorList>
    </citation>
    <scope>NUCLEOTIDE SEQUENCE [LARGE SCALE GENOMIC DNA]</scope>
    <source>
        <strain evidence="2">ST1C</strain>
    </source>
</reference>
<feature type="compositionally biased region" description="Basic and acidic residues" evidence="1">
    <location>
        <begin position="161"/>
        <end position="176"/>
    </location>
</feature>
<sequence length="200" mass="22917">MDIDSMYLAIAGSQIIGYKQGLKYIINDQEFYDLHYKEWLPWVGSSVADEKKLMGITTESQGEKIVCLVLKCYNLLIPTLNFVTYDFETVENIINKQDNVLVQLEPLSVVSAATVNDIITTLYFNLRNGSDFIEQWICQLFEVVIKVNEANQQNVPSATNEENHQHQREAEPHKPQVSDIGFNSKKNNISQTNNWITLEL</sequence>
<dbReference type="EMBL" id="SNRW01022540">
    <property type="protein sequence ID" value="KAA6363735.1"/>
    <property type="molecule type" value="Genomic_DNA"/>
</dbReference>
<dbReference type="Proteomes" id="UP000324800">
    <property type="component" value="Unassembled WGS sequence"/>
</dbReference>
<dbReference type="OrthoDB" id="6153129at2759"/>
<evidence type="ECO:0000313" key="3">
    <source>
        <dbReference type="Proteomes" id="UP000324800"/>
    </source>
</evidence>
<comment type="caution">
    <text evidence="2">The sequence shown here is derived from an EMBL/GenBank/DDBJ whole genome shotgun (WGS) entry which is preliminary data.</text>
</comment>
<proteinExistence type="predicted"/>
<gene>
    <name evidence="2" type="ORF">EZS28_040738</name>
</gene>
<feature type="region of interest" description="Disordered" evidence="1">
    <location>
        <begin position="155"/>
        <end position="186"/>
    </location>
</feature>
<evidence type="ECO:0000313" key="2">
    <source>
        <dbReference type="EMBL" id="KAA6363735.1"/>
    </source>
</evidence>
<dbReference type="AlphaFoldDB" id="A0A5J4U278"/>
<protein>
    <submittedName>
        <fullName evidence="2">Uncharacterized protein</fullName>
    </submittedName>
</protein>
<organism evidence="2 3">
    <name type="scientific">Streblomastix strix</name>
    <dbReference type="NCBI Taxonomy" id="222440"/>
    <lineage>
        <taxon>Eukaryota</taxon>
        <taxon>Metamonada</taxon>
        <taxon>Preaxostyla</taxon>
        <taxon>Oxymonadida</taxon>
        <taxon>Streblomastigidae</taxon>
        <taxon>Streblomastix</taxon>
    </lineage>
</organism>
<name>A0A5J4U278_9EUKA</name>
<accession>A0A5J4U278</accession>
<evidence type="ECO:0000256" key="1">
    <source>
        <dbReference type="SAM" id="MobiDB-lite"/>
    </source>
</evidence>